<keyword evidence="2" id="KW-0175">Coiled coil</keyword>
<feature type="domain" description="Multidrug resistance protein MdtA-like alpha-helical hairpin" evidence="3">
    <location>
        <begin position="113"/>
        <end position="171"/>
    </location>
</feature>
<evidence type="ECO:0000256" key="1">
    <source>
        <dbReference type="ARBA" id="ARBA00009477"/>
    </source>
</evidence>
<evidence type="ECO:0000313" key="5">
    <source>
        <dbReference type="EMBL" id="TSE31255.1"/>
    </source>
</evidence>
<accession>A0A554X5Z5</accession>
<dbReference type="Gene3D" id="2.40.50.100">
    <property type="match status" value="1"/>
</dbReference>
<dbReference type="PANTHER" id="PTHR30469">
    <property type="entry name" value="MULTIDRUG RESISTANCE PROTEIN MDTA"/>
    <property type="match status" value="1"/>
</dbReference>
<comment type="similarity">
    <text evidence="1">Belongs to the membrane fusion protein (MFP) (TC 8.A.1) family.</text>
</comment>
<dbReference type="Gene3D" id="1.10.287.470">
    <property type="entry name" value="Helix hairpin bin"/>
    <property type="match status" value="1"/>
</dbReference>
<evidence type="ECO:0000259" key="4">
    <source>
        <dbReference type="Pfam" id="PF25917"/>
    </source>
</evidence>
<reference evidence="5 6" key="1">
    <citation type="submission" date="2019-07" db="EMBL/GenBank/DDBJ databases">
        <title>Tepidimonas charontis SPSP-6 draft genome.</title>
        <authorList>
            <person name="Da Costa M.S."/>
            <person name="Froufe H.J.C."/>
            <person name="Egas C."/>
            <person name="Albuquerque L."/>
        </authorList>
    </citation>
    <scope>NUCLEOTIDE SEQUENCE [LARGE SCALE GENOMIC DNA]</scope>
    <source>
        <strain evidence="5 6">SPSP-6</strain>
    </source>
</reference>
<feature type="coiled-coil region" evidence="2">
    <location>
        <begin position="112"/>
        <end position="170"/>
    </location>
</feature>
<evidence type="ECO:0000259" key="3">
    <source>
        <dbReference type="Pfam" id="PF25876"/>
    </source>
</evidence>
<sequence length="370" mass="38217">MRAPLFVRGFAFPAAGVPRRAVLWATVSAATAAWPVASVWAADAPRVAVHTVARQPVGIGLTLDGVLEAVQQSTLSAQASGRIAQLNVKAGDRVRAGQVLAVIDDRETGAGVQRAQAAVAQAEAEARNALAHLQRTRELRAQGFVSQAALDTAQAQADAAQAAVGQARAAQTQSALAQGFTRVTAPYDGYVLATHAEVGDLAAPGRPLLTVYAPQPLRATVQVPASRAPLATAATRIEVRLPDGRWVQPNGQTRLPAADPVAQTIEWRLPLAPAAVGTAVPGQTVKVRFIGGREERLVIPAQAIVRRGELSAVYVAAPAGAPAGFVLRAVRVGTDYGADGVEVLSGLQPGERVALDPVRAGLAGAQPATR</sequence>
<comment type="caution">
    <text evidence="5">The sequence shown here is derived from an EMBL/GenBank/DDBJ whole genome shotgun (WGS) entry which is preliminary data.</text>
</comment>
<dbReference type="RefSeq" id="WP_144329188.1">
    <property type="nucleotide sequence ID" value="NZ_VJON01000047.1"/>
</dbReference>
<dbReference type="PANTHER" id="PTHR30469:SF18">
    <property type="entry name" value="RESISTANCE-NODULATION-CELL DIVISION (RND) EFFLUX MEMBRANE FUSION PROTEIN-RELATED"/>
    <property type="match status" value="1"/>
</dbReference>
<proteinExistence type="inferred from homology"/>
<gene>
    <name evidence="5" type="primary">bepF</name>
    <name evidence="5" type="ORF">Tchar_02325</name>
</gene>
<dbReference type="GO" id="GO:0015562">
    <property type="term" value="F:efflux transmembrane transporter activity"/>
    <property type="evidence" value="ECO:0007669"/>
    <property type="project" value="TreeGrafter"/>
</dbReference>
<keyword evidence="6" id="KW-1185">Reference proteome</keyword>
<feature type="domain" description="Multidrug resistance protein MdtA-like barrel-sandwich hybrid" evidence="4">
    <location>
        <begin position="73"/>
        <end position="207"/>
    </location>
</feature>
<dbReference type="OrthoDB" id="9806939at2"/>
<dbReference type="SUPFAM" id="SSF111369">
    <property type="entry name" value="HlyD-like secretion proteins"/>
    <property type="match status" value="1"/>
</dbReference>
<dbReference type="EMBL" id="VJON01000047">
    <property type="protein sequence ID" value="TSE31255.1"/>
    <property type="molecule type" value="Genomic_DNA"/>
</dbReference>
<evidence type="ECO:0000313" key="6">
    <source>
        <dbReference type="Proteomes" id="UP000318294"/>
    </source>
</evidence>
<dbReference type="AlphaFoldDB" id="A0A554X5Z5"/>
<dbReference type="Proteomes" id="UP000318294">
    <property type="component" value="Unassembled WGS sequence"/>
</dbReference>
<dbReference type="InterPro" id="IPR006143">
    <property type="entry name" value="RND_pump_MFP"/>
</dbReference>
<name>A0A554X5Z5_9BURK</name>
<dbReference type="Pfam" id="PF25917">
    <property type="entry name" value="BSH_RND"/>
    <property type="match status" value="1"/>
</dbReference>
<evidence type="ECO:0000256" key="2">
    <source>
        <dbReference type="SAM" id="Coils"/>
    </source>
</evidence>
<protein>
    <submittedName>
        <fullName evidence="5">Efflux pump periplasmic linker BepF</fullName>
    </submittedName>
</protein>
<dbReference type="Gene3D" id="2.40.30.170">
    <property type="match status" value="1"/>
</dbReference>
<dbReference type="InterPro" id="IPR058625">
    <property type="entry name" value="MdtA-like_BSH"/>
</dbReference>
<dbReference type="Gene3D" id="2.40.420.20">
    <property type="match status" value="1"/>
</dbReference>
<dbReference type="InterPro" id="IPR058624">
    <property type="entry name" value="MdtA-like_HH"/>
</dbReference>
<dbReference type="GO" id="GO:1990281">
    <property type="term" value="C:efflux pump complex"/>
    <property type="evidence" value="ECO:0007669"/>
    <property type="project" value="TreeGrafter"/>
</dbReference>
<dbReference type="Pfam" id="PF25876">
    <property type="entry name" value="HH_MFP_RND"/>
    <property type="match status" value="1"/>
</dbReference>
<organism evidence="5 6">
    <name type="scientific">Tepidimonas charontis</name>
    <dbReference type="NCBI Taxonomy" id="2267262"/>
    <lineage>
        <taxon>Bacteria</taxon>
        <taxon>Pseudomonadati</taxon>
        <taxon>Pseudomonadota</taxon>
        <taxon>Betaproteobacteria</taxon>
        <taxon>Burkholderiales</taxon>
        <taxon>Tepidimonas</taxon>
    </lineage>
</organism>
<dbReference type="NCBIfam" id="TIGR01730">
    <property type="entry name" value="RND_mfp"/>
    <property type="match status" value="1"/>
</dbReference>